<dbReference type="InterPro" id="IPR001433">
    <property type="entry name" value="OxRdtase_FAD/NAD-bd"/>
</dbReference>
<dbReference type="InterPro" id="IPR001834">
    <property type="entry name" value="CBR-like"/>
</dbReference>
<evidence type="ECO:0000313" key="9">
    <source>
        <dbReference type="EMBL" id="KAJ3054732.1"/>
    </source>
</evidence>
<comment type="cofactor">
    <cofactor evidence="1 6">
        <name>FAD</name>
        <dbReference type="ChEBI" id="CHEBI:57692"/>
    </cofactor>
</comment>
<dbReference type="SUPFAM" id="SSF63380">
    <property type="entry name" value="Riboflavin synthase domain-like"/>
    <property type="match status" value="1"/>
</dbReference>
<keyword evidence="7" id="KW-0812">Transmembrane</keyword>
<sequence length="541" mass="59830">MTVSTPLIGPAGPHRGLSVVNRIAASKGFRGFGWSTYLTILLAFTGGFVIFLHHIFRFSQFPYHSRVGRIGYYLHVIPGLIFFFAAAYQFVSPLRRLWPTIHHYVGYIFTVAQVISTIGILTILFSGSAEAGPNGAAFSFFAVCWWVLTLFRAIQAAIRRDITTHNIWIIRNVFYAFGIIWTRPGVLINTAIVPGLPIEYALGITLVWVMIFWFGIGEWWIYLKYGEGIFKSRYSSVITNAIFPARARSTASYIPLPHDTTAKEDATTIYIPSSGNDSATADNAPLIGPYPPRILAPWTPITLTSKTSLSDRAVLLRFHMATNQYPVIIPPGRHVTLRAKGTSLGVRSYTPISNPTETAYGNFDFLISVRENGGPKSMSKYISNLQLGQTMEMTPSQGSFNVPTSQPNLLLIAGGSGITPILSVLTQLLPSTTPPNITLLYTAKTSPPPLDDHLRALADRYSSFTYIPMLKLKQQDVVDHLPDLETAKEVLQTEKGREQWTGEKACVLVSGPPGLPKSVIKWVGESGFARELIWAFDIDGR</sequence>
<keyword evidence="7" id="KW-0472">Membrane</keyword>
<feature type="binding site" evidence="6">
    <location>
        <position position="419"/>
    </location>
    <ligand>
        <name>FAD</name>
        <dbReference type="ChEBI" id="CHEBI:57692"/>
    </ligand>
</feature>
<dbReference type="CDD" id="cd06183">
    <property type="entry name" value="cyt_b5_reduct_like"/>
    <property type="match status" value="1"/>
</dbReference>
<dbReference type="AlphaFoldDB" id="A0AAD5SJI8"/>
<keyword evidence="10" id="KW-1185">Reference proteome</keyword>
<feature type="transmembrane region" description="Helical" evidence="7">
    <location>
        <begin position="72"/>
        <end position="92"/>
    </location>
</feature>
<evidence type="ECO:0000256" key="6">
    <source>
        <dbReference type="PIRSR" id="PIRSR601834-1"/>
    </source>
</evidence>
<dbReference type="InterPro" id="IPR017938">
    <property type="entry name" value="Riboflavin_synthase-like_b-brl"/>
</dbReference>
<keyword evidence="5" id="KW-0560">Oxidoreductase</keyword>
<dbReference type="Pfam" id="PF00970">
    <property type="entry name" value="FAD_binding_6"/>
    <property type="match status" value="1"/>
</dbReference>
<feature type="transmembrane region" description="Helical" evidence="7">
    <location>
        <begin position="200"/>
        <end position="223"/>
    </location>
</feature>
<feature type="binding site" evidence="6">
    <location>
        <position position="366"/>
    </location>
    <ligand>
        <name>FAD</name>
        <dbReference type="ChEBI" id="CHEBI:57692"/>
    </ligand>
</feature>
<proteinExistence type="inferred from homology"/>
<comment type="similarity">
    <text evidence="2">Belongs to the flavoprotein pyridine nucleotide cytochrome reductase family.</text>
</comment>
<keyword evidence="7" id="KW-1133">Transmembrane helix</keyword>
<evidence type="ECO:0000256" key="2">
    <source>
        <dbReference type="ARBA" id="ARBA00006105"/>
    </source>
</evidence>
<dbReference type="GO" id="GO:0016491">
    <property type="term" value="F:oxidoreductase activity"/>
    <property type="evidence" value="ECO:0007669"/>
    <property type="project" value="UniProtKB-KW"/>
</dbReference>
<dbReference type="Proteomes" id="UP001212841">
    <property type="component" value="Unassembled WGS sequence"/>
</dbReference>
<dbReference type="InterPro" id="IPR039261">
    <property type="entry name" value="FNR_nucleotide-bd"/>
</dbReference>
<evidence type="ECO:0000256" key="5">
    <source>
        <dbReference type="ARBA" id="ARBA00023002"/>
    </source>
</evidence>
<evidence type="ECO:0000313" key="10">
    <source>
        <dbReference type="Proteomes" id="UP001212841"/>
    </source>
</evidence>
<dbReference type="Gene3D" id="3.40.50.80">
    <property type="entry name" value="Nucleotide-binding domain of ferredoxin-NADP reductase (FNR) module"/>
    <property type="match status" value="1"/>
</dbReference>
<organism evidence="9 10">
    <name type="scientific">Rhizophlyctis rosea</name>
    <dbReference type="NCBI Taxonomy" id="64517"/>
    <lineage>
        <taxon>Eukaryota</taxon>
        <taxon>Fungi</taxon>
        <taxon>Fungi incertae sedis</taxon>
        <taxon>Chytridiomycota</taxon>
        <taxon>Chytridiomycota incertae sedis</taxon>
        <taxon>Chytridiomycetes</taxon>
        <taxon>Rhizophlyctidales</taxon>
        <taxon>Rhizophlyctidaceae</taxon>
        <taxon>Rhizophlyctis</taxon>
    </lineage>
</organism>
<comment type="caution">
    <text evidence="9">The sequence shown here is derived from an EMBL/GenBank/DDBJ whole genome shotgun (WGS) entry which is preliminary data.</text>
</comment>
<gene>
    <name evidence="9" type="ORF">HK097_000979</name>
</gene>
<feature type="transmembrane region" description="Helical" evidence="7">
    <location>
        <begin position="104"/>
        <end position="125"/>
    </location>
</feature>
<name>A0AAD5SJI8_9FUNG</name>
<feature type="binding site" evidence="6">
    <location>
        <position position="379"/>
    </location>
    <ligand>
        <name>FAD</name>
        <dbReference type="ChEBI" id="CHEBI:57692"/>
    </ligand>
</feature>
<reference evidence="9" key="1">
    <citation type="submission" date="2020-05" db="EMBL/GenBank/DDBJ databases">
        <title>Phylogenomic resolution of chytrid fungi.</title>
        <authorList>
            <person name="Stajich J.E."/>
            <person name="Amses K."/>
            <person name="Simmons R."/>
            <person name="Seto K."/>
            <person name="Myers J."/>
            <person name="Bonds A."/>
            <person name="Quandt C.A."/>
            <person name="Barry K."/>
            <person name="Liu P."/>
            <person name="Grigoriev I."/>
            <person name="Longcore J.E."/>
            <person name="James T.Y."/>
        </authorList>
    </citation>
    <scope>NUCLEOTIDE SEQUENCE</scope>
    <source>
        <strain evidence="9">JEL0318</strain>
    </source>
</reference>
<keyword evidence="3 6" id="KW-0285">Flavoprotein</keyword>
<dbReference type="Gene3D" id="2.40.30.10">
    <property type="entry name" value="Translation factors"/>
    <property type="match status" value="1"/>
</dbReference>
<dbReference type="EMBL" id="JADGJD010000119">
    <property type="protein sequence ID" value="KAJ3054732.1"/>
    <property type="molecule type" value="Genomic_DNA"/>
</dbReference>
<dbReference type="InterPro" id="IPR008333">
    <property type="entry name" value="Cbr1-like_FAD-bd_dom"/>
</dbReference>
<evidence type="ECO:0000256" key="7">
    <source>
        <dbReference type="SAM" id="Phobius"/>
    </source>
</evidence>
<feature type="domain" description="FAD-binding FR-type" evidence="8">
    <location>
        <begin position="296"/>
        <end position="403"/>
    </location>
</feature>
<dbReference type="Pfam" id="PF10067">
    <property type="entry name" value="DUF2306"/>
    <property type="match status" value="1"/>
</dbReference>
<evidence type="ECO:0000259" key="8">
    <source>
        <dbReference type="PROSITE" id="PS51384"/>
    </source>
</evidence>
<dbReference type="PANTHER" id="PTHR19370">
    <property type="entry name" value="NADH-CYTOCHROME B5 REDUCTASE"/>
    <property type="match status" value="1"/>
</dbReference>
<keyword evidence="4 6" id="KW-0274">FAD</keyword>
<feature type="transmembrane region" description="Helical" evidence="7">
    <location>
        <begin position="172"/>
        <end position="194"/>
    </location>
</feature>
<protein>
    <recommendedName>
        <fullName evidence="8">FAD-binding FR-type domain-containing protein</fullName>
    </recommendedName>
</protein>
<feature type="binding site" evidence="6">
    <location>
        <position position="378"/>
    </location>
    <ligand>
        <name>FAD</name>
        <dbReference type="ChEBI" id="CHEBI:57692"/>
    </ligand>
</feature>
<dbReference type="SUPFAM" id="SSF52343">
    <property type="entry name" value="Ferredoxin reductase-like, C-terminal NADP-linked domain"/>
    <property type="match status" value="1"/>
</dbReference>
<dbReference type="InterPro" id="IPR017927">
    <property type="entry name" value="FAD-bd_FR_type"/>
</dbReference>
<dbReference type="Pfam" id="PF00175">
    <property type="entry name" value="NAD_binding_1"/>
    <property type="match status" value="1"/>
</dbReference>
<accession>A0AAD5SJI8</accession>
<evidence type="ECO:0000256" key="4">
    <source>
        <dbReference type="ARBA" id="ARBA00022827"/>
    </source>
</evidence>
<dbReference type="PRINTS" id="PR00406">
    <property type="entry name" value="CYTB5RDTASE"/>
</dbReference>
<feature type="transmembrane region" description="Helical" evidence="7">
    <location>
        <begin position="32"/>
        <end position="52"/>
    </location>
</feature>
<evidence type="ECO:0000256" key="3">
    <source>
        <dbReference type="ARBA" id="ARBA00022630"/>
    </source>
</evidence>
<feature type="transmembrane region" description="Helical" evidence="7">
    <location>
        <begin position="131"/>
        <end position="151"/>
    </location>
</feature>
<feature type="binding site" evidence="6">
    <location>
        <position position="349"/>
    </location>
    <ligand>
        <name>FAD</name>
        <dbReference type="ChEBI" id="CHEBI:57692"/>
    </ligand>
</feature>
<evidence type="ECO:0000256" key="1">
    <source>
        <dbReference type="ARBA" id="ARBA00001974"/>
    </source>
</evidence>
<feature type="binding site" evidence="6">
    <location>
        <position position="347"/>
    </location>
    <ligand>
        <name>FAD</name>
        <dbReference type="ChEBI" id="CHEBI:57692"/>
    </ligand>
</feature>
<dbReference type="InterPro" id="IPR018750">
    <property type="entry name" value="DUF2306_membrane"/>
</dbReference>
<dbReference type="PROSITE" id="PS51384">
    <property type="entry name" value="FAD_FR"/>
    <property type="match status" value="1"/>
</dbReference>